<keyword evidence="2" id="KW-1185">Reference proteome</keyword>
<organism evidence="1 2">
    <name type="scientific">Alicyclobacillus vulcanalis</name>
    <dbReference type="NCBI Taxonomy" id="252246"/>
    <lineage>
        <taxon>Bacteria</taxon>
        <taxon>Bacillati</taxon>
        <taxon>Bacillota</taxon>
        <taxon>Bacilli</taxon>
        <taxon>Bacillales</taxon>
        <taxon>Alicyclobacillaceae</taxon>
        <taxon>Alicyclobacillus</taxon>
    </lineage>
</organism>
<sequence>MEATHVDQKLQQEQAGQVTYDVYEIFVQSAHAEPHVHVGSLVAPSAEWALELARENFLRRAKAVSVWAVRRGDVHTKEDDPDWFAREFDRTYRDVSGYSDNAKRWKRFKAQAMNIDDVIADVRKE</sequence>
<dbReference type="RefSeq" id="WP_076347486.1">
    <property type="nucleotide sequence ID" value="NZ_FTOO01000007.1"/>
</dbReference>
<dbReference type="AlphaFoldDB" id="A0A1N7N8D7"/>
<dbReference type="InterPro" id="IPR038693">
    <property type="entry name" value="PaaB_sf"/>
</dbReference>
<evidence type="ECO:0000313" key="1">
    <source>
        <dbReference type="EMBL" id="SIS94469.1"/>
    </source>
</evidence>
<dbReference type="EMBL" id="FTOO01000007">
    <property type="protein sequence ID" value="SIS94469.1"/>
    <property type="molecule type" value="Genomic_DNA"/>
</dbReference>
<dbReference type="InterPro" id="IPR009359">
    <property type="entry name" value="PaaB"/>
</dbReference>
<protein>
    <submittedName>
        <fullName evidence="1">Ring-1,2-phenylacetyl-CoA epoxidase subunit PaaB</fullName>
    </submittedName>
</protein>
<evidence type="ECO:0000313" key="2">
    <source>
        <dbReference type="Proteomes" id="UP000186156"/>
    </source>
</evidence>
<dbReference type="Proteomes" id="UP000186156">
    <property type="component" value="Unassembled WGS sequence"/>
</dbReference>
<proteinExistence type="predicted"/>
<dbReference type="Gene3D" id="3.10.20.520">
    <property type="entry name" value="Phenylacetic acid degradation B"/>
    <property type="match status" value="1"/>
</dbReference>
<reference evidence="2" key="1">
    <citation type="submission" date="2017-01" db="EMBL/GenBank/DDBJ databases">
        <authorList>
            <person name="Varghese N."/>
            <person name="Submissions S."/>
        </authorList>
    </citation>
    <scope>NUCLEOTIDE SEQUENCE [LARGE SCALE GENOMIC DNA]</scope>
    <source>
        <strain evidence="2">DSM 16176</strain>
    </source>
</reference>
<accession>A0A1N7N8D7</accession>
<dbReference type="OrthoDB" id="2085342at2"/>
<gene>
    <name evidence="1" type="ORF">SAMN05421799_107134</name>
</gene>
<name>A0A1N7N8D7_9BACL</name>
<dbReference type="Pfam" id="PF06243">
    <property type="entry name" value="PaaB"/>
    <property type="match status" value="1"/>
</dbReference>
<dbReference type="STRING" id="252246.SAMN05421799_107134"/>